<sequence>MLVEALRQEIHQANAKHLILVSEIALSASHLSTVSEDRDVAVNEARALRAALEEVELELSTTKMRSAIGHRRVAHIRQFVSMSKQPLLKGKRTSLDSYDEQLGALTDHLCQMQQLVEEKEGLVNQTLEHRIYCGRCGCWNQLKSLVSGGGQCSLCGGRVLVLGWVEEPPDAVADEETASQPNQSS</sequence>
<dbReference type="EMBL" id="JABANO010037518">
    <property type="protein sequence ID" value="KAF4700054.1"/>
    <property type="molecule type" value="Genomic_DNA"/>
</dbReference>
<organism evidence="2 3">
    <name type="scientific">Perkinsus olseni</name>
    <name type="common">Perkinsus atlanticus</name>
    <dbReference type="NCBI Taxonomy" id="32597"/>
    <lineage>
        <taxon>Eukaryota</taxon>
        <taxon>Sar</taxon>
        <taxon>Alveolata</taxon>
        <taxon>Perkinsozoa</taxon>
        <taxon>Perkinsea</taxon>
        <taxon>Perkinsida</taxon>
        <taxon>Perkinsidae</taxon>
        <taxon>Perkinsus</taxon>
    </lineage>
</organism>
<comment type="caution">
    <text evidence="2">The sequence shown here is derived from an EMBL/GenBank/DDBJ whole genome shotgun (WGS) entry which is preliminary data.</text>
</comment>
<dbReference type="AlphaFoldDB" id="A0A7J6PV53"/>
<evidence type="ECO:0000313" key="3">
    <source>
        <dbReference type="Proteomes" id="UP000553632"/>
    </source>
</evidence>
<dbReference type="Proteomes" id="UP000553632">
    <property type="component" value="Unassembled WGS sequence"/>
</dbReference>
<reference evidence="2 3" key="1">
    <citation type="submission" date="2020-04" db="EMBL/GenBank/DDBJ databases">
        <title>Perkinsus olseni comparative genomics.</title>
        <authorList>
            <person name="Bogema D.R."/>
        </authorList>
    </citation>
    <scope>NUCLEOTIDE SEQUENCE [LARGE SCALE GENOMIC DNA]</scope>
    <source>
        <strain evidence="2 3">ATCC PRA-207</strain>
    </source>
</reference>
<feature type="coiled-coil region" evidence="1">
    <location>
        <begin position="38"/>
        <end position="65"/>
    </location>
</feature>
<name>A0A7J6PV53_PEROL</name>
<keyword evidence="3" id="KW-1185">Reference proteome</keyword>
<gene>
    <name evidence="2" type="ORF">FOZ63_001845</name>
</gene>
<protein>
    <submittedName>
        <fullName evidence="2">Uncharacterized protein</fullName>
    </submittedName>
</protein>
<keyword evidence="1" id="KW-0175">Coiled coil</keyword>
<accession>A0A7J6PV53</accession>
<proteinExistence type="predicted"/>
<evidence type="ECO:0000313" key="2">
    <source>
        <dbReference type="EMBL" id="KAF4700054.1"/>
    </source>
</evidence>
<evidence type="ECO:0000256" key="1">
    <source>
        <dbReference type="SAM" id="Coils"/>
    </source>
</evidence>